<evidence type="ECO:0000313" key="12">
    <source>
        <dbReference type="EMBL" id="GLR17508.1"/>
    </source>
</evidence>
<comment type="similarity">
    <text evidence="2">Belongs to the TonB family.</text>
</comment>
<evidence type="ECO:0000259" key="11">
    <source>
        <dbReference type="PROSITE" id="PS52015"/>
    </source>
</evidence>
<dbReference type="EMBL" id="BSOH01000012">
    <property type="protein sequence ID" value="GLR17508.1"/>
    <property type="molecule type" value="Genomic_DNA"/>
</dbReference>
<keyword evidence="4" id="KW-1003">Cell membrane</keyword>
<dbReference type="NCBIfam" id="TIGR01352">
    <property type="entry name" value="tonB_Cterm"/>
    <property type="match status" value="1"/>
</dbReference>
<feature type="domain" description="TonB C-terminal" evidence="11">
    <location>
        <begin position="163"/>
        <end position="255"/>
    </location>
</feature>
<dbReference type="InterPro" id="IPR051045">
    <property type="entry name" value="TonB-dependent_transducer"/>
</dbReference>
<evidence type="ECO:0000256" key="9">
    <source>
        <dbReference type="ARBA" id="ARBA00023136"/>
    </source>
</evidence>
<gene>
    <name evidence="12" type="ORF">GCM10007940_21230</name>
</gene>
<keyword evidence="3" id="KW-0813">Transport</keyword>
<dbReference type="GO" id="GO:0055085">
    <property type="term" value="P:transmembrane transport"/>
    <property type="evidence" value="ECO:0007669"/>
    <property type="project" value="InterPro"/>
</dbReference>
<keyword evidence="5" id="KW-0997">Cell inner membrane</keyword>
<keyword evidence="6 10" id="KW-0812">Transmembrane</keyword>
<evidence type="ECO:0000256" key="10">
    <source>
        <dbReference type="SAM" id="Phobius"/>
    </source>
</evidence>
<dbReference type="Proteomes" id="UP001156666">
    <property type="component" value="Unassembled WGS sequence"/>
</dbReference>
<evidence type="ECO:0000313" key="13">
    <source>
        <dbReference type="Proteomes" id="UP001156666"/>
    </source>
</evidence>
<dbReference type="SUPFAM" id="SSF74653">
    <property type="entry name" value="TolA/TonB C-terminal domain"/>
    <property type="match status" value="1"/>
</dbReference>
<dbReference type="GO" id="GO:0015031">
    <property type="term" value="P:protein transport"/>
    <property type="evidence" value="ECO:0007669"/>
    <property type="project" value="UniProtKB-KW"/>
</dbReference>
<comment type="caution">
    <text evidence="12">The sequence shown here is derived from an EMBL/GenBank/DDBJ whole genome shotgun (WGS) entry which is preliminary data.</text>
</comment>
<evidence type="ECO:0000256" key="3">
    <source>
        <dbReference type="ARBA" id="ARBA00022448"/>
    </source>
</evidence>
<dbReference type="RefSeq" id="WP_235295158.1">
    <property type="nucleotide sequence ID" value="NZ_BSOH01000012.1"/>
</dbReference>
<keyword evidence="13" id="KW-1185">Reference proteome</keyword>
<organism evidence="12 13">
    <name type="scientific">Portibacter lacus</name>
    <dbReference type="NCBI Taxonomy" id="1099794"/>
    <lineage>
        <taxon>Bacteria</taxon>
        <taxon>Pseudomonadati</taxon>
        <taxon>Bacteroidota</taxon>
        <taxon>Saprospiria</taxon>
        <taxon>Saprospirales</taxon>
        <taxon>Haliscomenobacteraceae</taxon>
        <taxon>Portibacter</taxon>
    </lineage>
</organism>
<evidence type="ECO:0000256" key="6">
    <source>
        <dbReference type="ARBA" id="ARBA00022692"/>
    </source>
</evidence>
<keyword evidence="9 10" id="KW-0472">Membrane</keyword>
<keyword evidence="8 10" id="KW-1133">Transmembrane helix</keyword>
<dbReference type="PANTHER" id="PTHR33446">
    <property type="entry name" value="PROTEIN TONB-RELATED"/>
    <property type="match status" value="1"/>
</dbReference>
<name>A0AA37SSS2_9BACT</name>
<dbReference type="InterPro" id="IPR006260">
    <property type="entry name" value="TonB/TolA_C"/>
</dbReference>
<proteinExistence type="inferred from homology"/>
<sequence length="255" mass="29537">MKKIYTGREWSQNRFARFQVGIIIALLFVIYAFNYESQPVHYDPDSFTIEPDEIEQLVEVYVEKPPKFRQFQTLEKVSELVLEKPLEIFKPELVDTDIISDDVTDEDITTYKQERAVQLPLPEEAGEVMPEIEASGFVTMAERMPLFQDCLDKFENYEEQLACTTEKLMTTIRNNLKYPALARENGIEATVIGSFIVTSEGEISEIKVERSTEKILDLEVLKVFKKLPKLVPGEQNKRQVNVKMYIPVHFKLSTN</sequence>
<dbReference type="GO" id="GO:0098797">
    <property type="term" value="C:plasma membrane protein complex"/>
    <property type="evidence" value="ECO:0007669"/>
    <property type="project" value="TreeGrafter"/>
</dbReference>
<dbReference type="GO" id="GO:0031992">
    <property type="term" value="F:energy transducer activity"/>
    <property type="evidence" value="ECO:0007669"/>
    <property type="project" value="TreeGrafter"/>
</dbReference>
<comment type="subcellular location">
    <subcellularLocation>
        <location evidence="1">Cell inner membrane</location>
        <topology evidence="1">Single-pass membrane protein</topology>
        <orientation evidence="1">Periplasmic side</orientation>
    </subcellularLocation>
</comment>
<reference evidence="12" key="2">
    <citation type="submission" date="2023-01" db="EMBL/GenBank/DDBJ databases">
        <title>Draft genome sequence of Portibacter lacus strain NBRC 108769.</title>
        <authorList>
            <person name="Sun Q."/>
            <person name="Mori K."/>
        </authorList>
    </citation>
    <scope>NUCLEOTIDE SEQUENCE</scope>
    <source>
        <strain evidence="12">NBRC 108769</strain>
    </source>
</reference>
<reference evidence="12" key="1">
    <citation type="journal article" date="2014" name="Int. J. Syst. Evol. Microbiol.">
        <title>Complete genome sequence of Corynebacterium casei LMG S-19264T (=DSM 44701T), isolated from a smear-ripened cheese.</title>
        <authorList>
            <consortium name="US DOE Joint Genome Institute (JGI-PGF)"/>
            <person name="Walter F."/>
            <person name="Albersmeier A."/>
            <person name="Kalinowski J."/>
            <person name="Ruckert C."/>
        </authorList>
    </citation>
    <scope>NUCLEOTIDE SEQUENCE</scope>
    <source>
        <strain evidence="12">NBRC 108769</strain>
    </source>
</reference>
<evidence type="ECO:0000256" key="1">
    <source>
        <dbReference type="ARBA" id="ARBA00004383"/>
    </source>
</evidence>
<dbReference type="InterPro" id="IPR037682">
    <property type="entry name" value="TonB_C"/>
</dbReference>
<evidence type="ECO:0000256" key="8">
    <source>
        <dbReference type="ARBA" id="ARBA00022989"/>
    </source>
</evidence>
<evidence type="ECO:0000256" key="7">
    <source>
        <dbReference type="ARBA" id="ARBA00022927"/>
    </source>
</evidence>
<evidence type="ECO:0000256" key="4">
    <source>
        <dbReference type="ARBA" id="ARBA00022475"/>
    </source>
</evidence>
<accession>A0AA37SSS2</accession>
<dbReference type="Pfam" id="PF03544">
    <property type="entry name" value="TonB_C"/>
    <property type="match status" value="1"/>
</dbReference>
<evidence type="ECO:0000256" key="5">
    <source>
        <dbReference type="ARBA" id="ARBA00022519"/>
    </source>
</evidence>
<dbReference type="PANTHER" id="PTHR33446:SF2">
    <property type="entry name" value="PROTEIN TONB"/>
    <property type="match status" value="1"/>
</dbReference>
<evidence type="ECO:0000256" key="2">
    <source>
        <dbReference type="ARBA" id="ARBA00006555"/>
    </source>
</evidence>
<dbReference type="Gene3D" id="3.30.1150.10">
    <property type="match status" value="1"/>
</dbReference>
<keyword evidence="7" id="KW-0653">Protein transport</keyword>
<feature type="transmembrane region" description="Helical" evidence="10">
    <location>
        <begin position="15"/>
        <end position="33"/>
    </location>
</feature>
<protein>
    <recommendedName>
        <fullName evidence="11">TonB C-terminal domain-containing protein</fullName>
    </recommendedName>
</protein>
<dbReference type="AlphaFoldDB" id="A0AA37SSS2"/>
<dbReference type="PROSITE" id="PS52015">
    <property type="entry name" value="TONB_CTD"/>
    <property type="match status" value="1"/>
</dbReference>